<protein>
    <submittedName>
        <fullName evidence="1">Uncharacterized protein</fullName>
    </submittedName>
</protein>
<keyword evidence="2" id="KW-1185">Reference proteome</keyword>
<evidence type="ECO:0000313" key="2">
    <source>
        <dbReference type="Proteomes" id="UP000759131"/>
    </source>
</evidence>
<accession>A0A7R9Q6E9</accession>
<dbReference type="EMBL" id="CAJPIZ010012591">
    <property type="protein sequence ID" value="CAG2113779.1"/>
    <property type="molecule type" value="Genomic_DNA"/>
</dbReference>
<dbReference type="AlphaFoldDB" id="A0A7R9Q6E9"/>
<dbReference type="EMBL" id="OC867166">
    <property type="protein sequence ID" value="CAD7633349.1"/>
    <property type="molecule type" value="Genomic_DNA"/>
</dbReference>
<proteinExistence type="predicted"/>
<reference evidence="1" key="1">
    <citation type="submission" date="2020-11" db="EMBL/GenBank/DDBJ databases">
        <authorList>
            <person name="Tran Van P."/>
        </authorList>
    </citation>
    <scope>NUCLEOTIDE SEQUENCE</scope>
</reference>
<name>A0A7R9Q6E9_9ACAR</name>
<organism evidence="1">
    <name type="scientific">Medioppia subpectinata</name>
    <dbReference type="NCBI Taxonomy" id="1979941"/>
    <lineage>
        <taxon>Eukaryota</taxon>
        <taxon>Metazoa</taxon>
        <taxon>Ecdysozoa</taxon>
        <taxon>Arthropoda</taxon>
        <taxon>Chelicerata</taxon>
        <taxon>Arachnida</taxon>
        <taxon>Acari</taxon>
        <taxon>Acariformes</taxon>
        <taxon>Sarcoptiformes</taxon>
        <taxon>Oribatida</taxon>
        <taxon>Brachypylina</taxon>
        <taxon>Oppioidea</taxon>
        <taxon>Oppiidae</taxon>
        <taxon>Medioppia</taxon>
    </lineage>
</organism>
<gene>
    <name evidence="1" type="ORF">OSB1V03_LOCUS13746</name>
</gene>
<dbReference type="OrthoDB" id="6509206at2759"/>
<sequence length="106" mass="11326">MAYDIVVDNKVEQLTFNKIDVYLSYLNGNFDEINTGTVTSGRCAGDTLFLSNAFVADDQDGCAGAKGVAALTARYIEARLTGPKCGTTICTMESGHVTLNPPVRNN</sequence>
<dbReference type="Proteomes" id="UP000759131">
    <property type="component" value="Unassembled WGS sequence"/>
</dbReference>
<evidence type="ECO:0000313" key="1">
    <source>
        <dbReference type="EMBL" id="CAD7633349.1"/>
    </source>
</evidence>